<evidence type="ECO:0000256" key="3">
    <source>
        <dbReference type="ARBA" id="ARBA00022989"/>
    </source>
</evidence>
<evidence type="ECO:0000256" key="6">
    <source>
        <dbReference type="SAM" id="MobiDB-lite"/>
    </source>
</evidence>
<keyword evidence="8" id="KW-1185">Reference proteome</keyword>
<dbReference type="PANTHER" id="PTHR34038:SF1">
    <property type="entry name" value="ATP SYNTHASE MEMBRANE SUBUNIT K, MITOCHONDRIAL"/>
    <property type="match status" value="1"/>
</dbReference>
<reference evidence="7 8" key="1">
    <citation type="submission" date="2024-02" db="EMBL/GenBank/DDBJ databases">
        <title>A chromosome-level genome assembly of Drosophila madeirensis, a fruit fly species endemic to Madeira island.</title>
        <authorList>
            <person name="Tomihara K."/>
            <person name="Llopart A."/>
            <person name="Yamamoto D."/>
        </authorList>
    </citation>
    <scope>NUCLEOTIDE SEQUENCE [LARGE SCALE GENOMIC DNA]</scope>
    <source>
        <strain evidence="7 8">RF1</strain>
    </source>
</reference>
<keyword evidence="4" id="KW-0496">Mitochondrion</keyword>
<feature type="region of interest" description="Disordered" evidence="6">
    <location>
        <begin position="280"/>
        <end position="307"/>
    </location>
</feature>
<dbReference type="GO" id="GO:0031966">
    <property type="term" value="C:mitochondrial membrane"/>
    <property type="evidence" value="ECO:0007669"/>
    <property type="project" value="UniProtKB-SubCell"/>
</dbReference>
<feature type="compositionally biased region" description="Polar residues" evidence="6">
    <location>
        <begin position="172"/>
        <end position="185"/>
    </location>
</feature>
<evidence type="ECO:0000256" key="4">
    <source>
        <dbReference type="ARBA" id="ARBA00023128"/>
    </source>
</evidence>
<keyword evidence="5" id="KW-0472">Membrane</keyword>
<name>A0AAU9G2C4_DROMD</name>
<evidence type="ECO:0000256" key="1">
    <source>
        <dbReference type="ARBA" id="ARBA00004304"/>
    </source>
</evidence>
<dbReference type="EMBL" id="AP029266">
    <property type="protein sequence ID" value="BFG02620.1"/>
    <property type="molecule type" value="Genomic_DNA"/>
</dbReference>
<dbReference type="InterPro" id="IPR009125">
    <property type="entry name" value="ATPMK"/>
</dbReference>
<feature type="compositionally biased region" description="Basic and acidic residues" evidence="6">
    <location>
        <begin position="85"/>
        <end position="119"/>
    </location>
</feature>
<keyword evidence="2" id="KW-0812">Transmembrane</keyword>
<sequence length="321" mass="34084">MSEGFKKHFNATTINGRANVAKATYATMALLYVVYRIRRRSGEEPAEGGGSDGGSMLADGSCSCDKEREPAGDSGFYETDPECGSCRERSERAMTEYDREQQRRSAAKARQEHNNECKSDPPPPSSSSSPPGSGGAGAGAGAGAETATPRRKCPCDNPHQKSSSHEAKAYMQRQQQRSYGYQLPQNAEDVRPASELAAQVHGALYSVLSGIYNAVTGRGSAETAATATTANQRQASGGGNCVDTAANQAAPQAGDEEDVNCSRYEAMDCECERRTNPRCCDAPSDQGQAAAEDGPSNNQSEQPPPYGCYDEGYHAGLFFGQ</sequence>
<dbReference type="PANTHER" id="PTHR34038">
    <property type="entry name" value="ATP SYNTHASE MEMBRANE SUBUNIT DAPIT, MITOCHONDRIAL"/>
    <property type="match status" value="1"/>
</dbReference>
<evidence type="ECO:0000313" key="7">
    <source>
        <dbReference type="EMBL" id="BFG02620.1"/>
    </source>
</evidence>
<comment type="subcellular location">
    <subcellularLocation>
        <location evidence="1">Mitochondrion membrane</location>
        <topology evidence="1">Single-pass membrane protein</topology>
    </subcellularLocation>
</comment>
<evidence type="ECO:0000313" key="8">
    <source>
        <dbReference type="Proteomes" id="UP001500889"/>
    </source>
</evidence>
<keyword evidence="3" id="KW-1133">Transmembrane helix</keyword>
<accession>A0AAU9G2C4</accession>
<dbReference type="AlphaFoldDB" id="A0AAU9G2C4"/>
<feature type="compositionally biased region" description="Gly residues" evidence="6">
    <location>
        <begin position="132"/>
        <end position="142"/>
    </location>
</feature>
<dbReference type="Pfam" id="PF14960">
    <property type="entry name" value="ATP_synth_reg"/>
    <property type="match status" value="1"/>
</dbReference>
<protein>
    <submittedName>
        <fullName evidence="7">Uncharacterized protein</fullName>
    </submittedName>
</protein>
<evidence type="ECO:0000256" key="2">
    <source>
        <dbReference type="ARBA" id="ARBA00022692"/>
    </source>
</evidence>
<gene>
    <name evidence="7" type="ORF">DMAD_02087</name>
</gene>
<feature type="region of interest" description="Disordered" evidence="6">
    <location>
        <begin position="42"/>
        <end position="185"/>
    </location>
</feature>
<dbReference type="Proteomes" id="UP001500889">
    <property type="component" value="Chromosome A"/>
</dbReference>
<evidence type="ECO:0000256" key="5">
    <source>
        <dbReference type="ARBA" id="ARBA00023136"/>
    </source>
</evidence>
<proteinExistence type="predicted"/>
<organism evidence="7 8">
    <name type="scientific">Drosophila madeirensis</name>
    <name type="common">Fruit fly</name>
    <dbReference type="NCBI Taxonomy" id="30013"/>
    <lineage>
        <taxon>Eukaryota</taxon>
        <taxon>Metazoa</taxon>
        <taxon>Ecdysozoa</taxon>
        <taxon>Arthropoda</taxon>
        <taxon>Hexapoda</taxon>
        <taxon>Insecta</taxon>
        <taxon>Pterygota</taxon>
        <taxon>Neoptera</taxon>
        <taxon>Endopterygota</taxon>
        <taxon>Diptera</taxon>
        <taxon>Brachycera</taxon>
        <taxon>Muscomorpha</taxon>
        <taxon>Ephydroidea</taxon>
        <taxon>Drosophilidae</taxon>
        <taxon>Drosophila</taxon>
        <taxon>Sophophora</taxon>
    </lineage>
</organism>